<dbReference type="EMBL" id="KZ613943">
    <property type="protein sequence ID" value="PMD42593.1"/>
    <property type="molecule type" value="Genomic_DNA"/>
</dbReference>
<sequence>MISLPISGSSSHVDLMSTPSIRYQASIYSNHSHNHPYRYGNRSSRNTSLEQLVPKKRVRFESKTVPADRTHTSKGRMSDNSENGGLAIERKKSYGIGGAGNIRRPSDVIYPVRLNADGTRRRSSVFSSSPDGKRAGILSLFRRSNTQSEGSNGTSERESENSVGRR</sequence>
<dbReference type="AlphaFoldDB" id="A0A2J6RVU6"/>
<feature type="region of interest" description="Disordered" evidence="1">
    <location>
        <begin position="119"/>
        <end position="166"/>
    </location>
</feature>
<dbReference type="OrthoDB" id="4772806at2759"/>
<protein>
    <submittedName>
        <fullName evidence="2">Uncharacterized protein</fullName>
    </submittedName>
</protein>
<feature type="region of interest" description="Disordered" evidence="1">
    <location>
        <begin position="63"/>
        <end position="86"/>
    </location>
</feature>
<name>A0A2J6RVU6_HYAVF</name>
<organism evidence="2 3">
    <name type="scientific">Hyaloscypha variabilis (strain UAMH 11265 / GT02V1 / F)</name>
    <name type="common">Meliniomyces variabilis</name>
    <dbReference type="NCBI Taxonomy" id="1149755"/>
    <lineage>
        <taxon>Eukaryota</taxon>
        <taxon>Fungi</taxon>
        <taxon>Dikarya</taxon>
        <taxon>Ascomycota</taxon>
        <taxon>Pezizomycotina</taxon>
        <taxon>Leotiomycetes</taxon>
        <taxon>Helotiales</taxon>
        <taxon>Hyaloscyphaceae</taxon>
        <taxon>Hyaloscypha</taxon>
        <taxon>Hyaloscypha variabilis</taxon>
    </lineage>
</organism>
<feature type="compositionally biased region" description="Polar residues" evidence="1">
    <location>
        <begin position="142"/>
        <end position="154"/>
    </location>
</feature>
<evidence type="ECO:0000313" key="3">
    <source>
        <dbReference type="Proteomes" id="UP000235786"/>
    </source>
</evidence>
<keyword evidence="3" id="KW-1185">Reference proteome</keyword>
<reference evidence="2 3" key="1">
    <citation type="submission" date="2016-04" db="EMBL/GenBank/DDBJ databases">
        <title>A degradative enzymes factory behind the ericoid mycorrhizal symbiosis.</title>
        <authorList>
            <consortium name="DOE Joint Genome Institute"/>
            <person name="Martino E."/>
            <person name="Morin E."/>
            <person name="Grelet G."/>
            <person name="Kuo A."/>
            <person name="Kohler A."/>
            <person name="Daghino S."/>
            <person name="Barry K."/>
            <person name="Choi C."/>
            <person name="Cichocki N."/>
            <person name="Clum A."/>
            <person name="Copeland A."/>
            <person name="Hainaut M."/>
            <person name="Haridas S."/>
            <person name="Labutti K."/>
            <person name="Lindquist E."/>
            <person name="Lipzen A."/>
            <person name="Khouja H.-R."/>
            <person name="Murat C."/>
            <person name="Ohm R."/>
            <person name="Olson A."/>
            <person name="Spatafora J."/>
            <person name="Veneault-Fourrey C."/>
            <person name="Henrissat B."/>
            <person name="Grigoriev I."/>
            <person name="Martin F."/>
            <person name="Perotto S."/>
        </authorList>
    </citation>
    <scope>NUCLEOTIDE SEQUENCE [LARGE SCALE GENOMIC DNA]</scope>
    <source>
        <strain evidence="2 3">F</strain>
    </source>
</reference>
<feature type="compositionally biased region" description="Basic and acidic residues" evidence="1">
    <location>
        <begin position="63"/>
        <end position="79"/>
    </location>
</feature>
<accession>A0A2J6RVU6</accession>
<proteinExistence type="predicted"/>
<gene>
    <name evidence="2" type="ORF">L207DRAFT_510825</name>
</gene>
<evidence type="ECO:0000313" key="2">
    <source>
        <dbReference type="EMBL" id="PMD42593.1"/>
    </source>
</evidence>
<evidence type="ECO:0000256" key="1">
    <source>
        <dbReference type="SAM" id="MobiDB-lite"/>
    </source>
</evidence>
<dbReference type="Proteomes" id="UP000235786">
    <property type="component" value="Unassembled WGS sequence"/>
</dbReference>